<dbReference type="Gene3D" id="3.10.129.130">
    <property type="match status" value="1"/>
</dbReference>
<dbReference type="EMBL" id="OFSM01000048">
    <property type="protein sequence ID" value="SOY32380.1"/>
    <property type="molecule type" value="Genomic_DNA"/>
</dbReference>
<sequence length="162" mass="19106">MKISSGNLYFVSDQFFQKIQDPYLKVNYETTKRPHYFVITDHETGLYWLVPCSSKIEKFERIIQNKQTYHKPSDTIKIVKIFDKKTVLLFQDMFPVTENYIDSPYIKGGQPVRISNPDLIQELEKTARKIIKLLRRGIRFTPTQPDSIRIEKILLEECSTSL</sequence>
<accession>A0A2K4ZPI8</accession>
<dbReference type="Proteomes" id="UP000236311">
    <property type="component" value="Unassembled WGS sequence"/>
</dbReference>
<evidence type="ECO:0000313" key="2">
    <source>
        <dbReference type="Proteomes" id="UP000236311"/>
    </source>
</evidence>
<protein>
    <submittedName>
        <fullName evidence="1">Uncharacterized protein</fullName>
    </submittedName>
</protein>
<dbReference type="RefSeq" id="WP_103242334.1">
    <property type="nucleotide sequence ID" value="NZ_JANJZD010000053.1"/>
</dbReference>
<evidence type="ECO:0000313" key="1">
    <source>
        <dbReference type="EMBL" id="SOY32380.1"/>
    </source>
</evidence>
<dbReference type="CDD" id="cd17492">
    <property type="entry name" value="toxin_CptN"/>
    <property type="match status" value="1"/>
</dbReference>
<organism evidence="1 2">
    <name type="scientific">Acetatifactor muris</name>
    <dbReference type="NCBI Taxonomy" id="879566"/>
    <lineage>
        <taxon>Bacteria</taxon>
        <taxon>Bacillati</taxon>
        <taxon>Bacillota</taxon>
        <taxon>Clostridia</taxon>
        <taxon>Lachnospirales</taxon>
        <taxon>Lachnospiraceae</taxon>
        <taxon>Acetatifactor</taxon>
    </lineage>
</organism>
<keyword evidence="2" id="KW-1185">Reference proteome</keyword>
<dbReference type="NCBIfam" id="NF047359">
    <property type="entry name" value="CptIN"/>
    <property type="match status" value="1"/>
</dbReference>
<dbReference type="AlphaFoldDB" id="A0A2K4ZPI8"/>
<dbReference type="InterPro" id="IPR053735">
    <property type="entry name" value="Type_III_TA_endoRNase"/>
</dbReference>
<name>A0A2K4ZPI8_9FIRM</name>
<gene>
    <name evidence="1" type="ORF">AMURIS_05138</name>
</gene>
<proteinExistence type="predicted"/>
<dbReference type="OrthoDB" id="1682300at2"/>
<dbReference type="InterPro" id="IPR058108">
    <property type="entry name" value="CptIN-like"/>
</dbReference>
<reference evidence="1 2" key="1">
    <citation type="submission" date="2018-01" db="EMBL/GenBank/DDBJ databases">
        <authorList>
            <person name="Gaut B.S."/>
            <person name="Morton B.R."/>
            <person name="Clegg M.T."/>
            <person name="Duvall M.R."/>
        </authorList>
    </citation>
    <scope>NUCLEOTIDE SEQUENCE [LARGE SCALE GENOMIC DNA]</scope>
    <source>
        <strain evidence="1">GP69</strain>
    </source>
</reference>